<name>A0ABV8J9D3_9BACL</name>
<evidence type="ECO:0000313" key="2">
    <source>
        <dbReference type="Proteomes" id="UP001595843"/>
    </source>
</evidence>
<keyword evidence="2" id="KW-1185">Reference proteome</keyword>
<protein>
    <submittedName>
        <fullName evidence="1">Uncharacterized protein</fullName>
    </submittedName>
</protein>
<proteinExistence type="predicted"/>
<gene>
    <name evidence="1" type="ORF">ACFOUO_01560</name>
</gene>
<reference evidence="2" key="1">
    <citation type="journal article" date="2019" name="Int. J. Syst. Evol. Microbiol.">
        <title>The Global Catalogue of Microorganisms (GCM) 10K type strain sequencing project: providing services to taxonomists for standard genome sequencing and annotation.</title>
        <authorList>
            <consortium name="The Broad Institute Genomics Platform"/>
            <consortium name="The Broad Institute Genome Sequencing Center for Infectious Disease"/>
            <person name="Wu L."/>
            <person name="Ma J."/>
        </authorList>
    </citation>
    <scope>NUCLEOTIDE SEQUENCE [LARGE SCALE GENOMIC DNA]</scope>
    <source>
        <strain evidence="2">IBRC-M 10813</strain>
    </source>
</reference>
<evidence type="ECO:0000313" key="1">
    <source>
        <dbReference type="EMBL" id="MFC4075493.1"/>
    </source>
</evidence>
<comment type="caution">
    <text evidence="1">The sequence shown here is derived from an EMBL/GenBank/DDBJ whole genome shotgun (WGS) entry which is preliminary data.</text>
</comment>
<dbReference type="EMBL" id="JBHSAP010000004">
    <property type="protein sequence ID" value="MFC4075493.1"/>
    <property type="molecule type" value="Genomic_DNA"/>
</dbReference>
<accession>A0ABV8J9D3</accession>
<dbReference type="RefSeq" id="WP_380701459.1">
    <property type="nucleotide sequence ID" value="NZ_JBHSAP010000004.1"/>
</dbReference>
<organism evidence="1 2">
    <name type="scientific">Salinithrix halophila</name>
    <dbReference type="NCBI Taxonomy" id="1485204"/>
    <lineage>
        <taxon>Bacteria</taxon>
        <taxon>Bacillati</taxon>
        <taxon>Bacillota</taxon>
        <taxon>Bacilli</taxon>
        <taxon>Bacillales</taxon>
        <taxon>Thermoactinomycetaceae</taxon>
        <taxon>Salinithrix</taxon>
    </lineage>
</organism>
<dbReference type="Proteomes" id="UP001595843">
    <property type="component" value="Unassembled WGS sequence"/>
</dbReference>
<sequence>MKEIWERWMPTNDLSPKYYVDSLTDSIDGLKIYLSDSRDEKKKAEVIFDCSVHAYRSTDEGFMLKTINNLDKQHGTHFYSGWTFFKVKNSDYMQWLVNSSFEIALSEELIHFSFLAVDSVVDVIAAYEPKIKIGPK</sequence>